<dbReference type="GO" id="GO:0005765">
    <property type="term" value="C:lysosomal membrane"/>
    <property type="evidence" value="ECO:0007669"/>
    <property type="project" value="TreeGrafter"/>
</dbReference>
<dbReference type="InParanoid" id="A0A6L2Q254"/>
<dbReference type="GO" id="GO:0032465">
    <property type="term" value="P:regulation of cytokinesis"/>
    <property type="evidence" value="ECO:0007669"/>
    <property type="project" value="TreeGrafter"/>
</dbReference>
<gene>
    <name evidence="7" type="ORF">Cfor_07106</name>
</gene>
<keyword evidence="8" id="KW-1185">Reference proteome</keyword>
<feature type="region of interest" description="Disordered" evidence="5">
    <location>
        <begin position="639"/>
        <end position="669"/>
    </location>
</feature>
<dbReference type="InterPro" id="IPR011011">
    <property type="entry name" value="Znf_FYVE_PHD"/>
</dbReference>
<dbReference type="PROSITE" id="PS50178">
    <property type="entry name" value="ZF_FYVE"/>
    <property type="match status" value="1"/>
</dbReference>
<keyword evidence="3" id="KW-0862">Zinc</keyword>
<dbReference type="GO" id="GO:0000724">
    <property type="term" value="P:double-strand break repair via homologous recombination"/>
    <property type="evidence" value="ECO:0007669"/>
    <property type="project" value="InterPro"/>
</dbReference>
<dbReference type="GO" id="GO:0008270">
    <property type="term" value="F:zinc ion binding"/>
    <property type="evidence" value="ECO:0007669"/>
    <property type="project" value="UniProtKB-KW"/>
</dbReference>
<evidence type="ECO:0000256" key="3">
    <source>
        <dbReference type="ARBA" id="ARBA00022833"/>
    </source>
</evidence>
<feature type="non-terminal residue" evidence="7">
    <location>
        <position position="1"/>
    </location>
</feature>
<feature type="region of interest" description="Disordered" evidence="5">
    <location>
        <begin position="570"/>
        <end position="591"/>
    </location>
</feature>
<reference evidence="8" key="1">
    <citation type="submission" date="2020-01" db="EMBL/GenBank/DDBJ databases">
        <title>Draft genome sequence of the Termite Coptotermes fromosanus.</title>
        <authorList>
            <person name="Itakura S."/>
            <person name="Yosikawa Y."/>
            <person name="Umezawa K."/>
        </authorList>
    </citation>
    <scope>NUCLEOTIDE SEQUENCE [LARGE SCALE GENOMIC DNA]</scope>
</reference>
<comment type="caution">
    <text evidence="7">The sequence shown here is derived from an EMBL/GenBank/DDBJ whole genome shotgun (WGS) entry which is preliminary data.</text>
</comment>
<protein>
    <recommendedName>
        <fullName evidence="6">FYVE-type domain-containing protein</fullName>
    </recommendedName>
</protein>
<sequence>FSSRIVRYPWHQSWLAAVLIQNMKLFAMDRNIVTMNEVEVVKKEAEFQCILHSLPQAESCSNILEELLNLYGQVVRADRVKCPVQSLSEDAHNFICGNLLLDPVTMNAVIQCLLCVWCPHFLHTDDELQNIYMEALELCVQELENRSSGMNTNKCYDSGTHTPRMCDWSAEHLCNTLLCILSLLEVSEDKEKELVERYCPRLLDLCESGLFSRRLLFLGVTSRRKLKLTTLLMALEDDRKKRQSNVSDALVLEGIYGKLVDLFGTIQVEEVYLCVVKQNRHWIEDIVNICGHLLMCGDTEVVKMLSHHTMSKLWPLVLLHVWNNFSDRDEIFVVISFITEQCKKHVNDPVYASLCSVADHQMSVVQWCKKHGRRYSFSSRDLLELAREYSTLEVLRRTASLEDLELNEARVLLLQSNEQGFLNMNKVPDTKYETGSNSWEVITFDGFCALKKAFTLIQSSMEIEQLSKKIHKYFSRTSESHVLLKSVIPVIPAYFVRECPSVILQHPSLETEDGTLSQTAIETLYKDRVTQQLQEVKTMLCQLLPLNFRIEILENIFSLLFLRYEDFQEETSSDSGADDDDGDYISRVPESEGVSKCMENTPYKNLGVTEVTHSMTRFQQVSDVSSSLRTMPVIEAHVSGSPPLEQCDVSPVEPLHQSSPSRADDLSLTDSASPLQTTYVSSISKMSVESLVNISSQAVSTEKCSSPITAKFDKLSSSLPEAITASLSTSAKHGSVPNTYGTTNIITTQSSQSTSLSLNATSDLSKIPAVGDINQLSKSQQRKKSAKSNLSEDASVRSGASSMTVKGGQQGFVCSQHLIRDLLCCLKECLVETSAAFYSSLTMGTADVRRTEVSSIQPELLQQRLNRLTVCVNEAVWRLQLFTDTEFLQQVGHISVPGHMLAFCDTQDDWLYQSEASESEDEKETGMSAAQKPAGKRSKPEAEKSSESGSQSNRSGGGAVTPASSNHKMRWSKSKLRHGSIVSLPTGIVNLMSSSLSSLAVRCLTRGELTKAKQVTKMFEEKDNQLDLEVKFIEAYQSLLKKLRDCVESRQTDTEQVVSTSSGRKTSTMESIKRAASAGLQSASLTNQLETFLSITCIPGIPGADKIMSEFPHEATMLQGVENSIPMAALDVALTIGATYEHSASLLDVACKHCDILQEGSSCSDTSGTKCRNRDVVPGYIQFTKNVIKLLKEANKSQSDGSVFPLNVSLPYLISSGCLPLSLRAVKDYIAFWNSLHEATVEFQAALDGMDDRKIQSGSLQPSTSSAAEDGSSVKSHIAFRKLSEICTGNGRSGGDYIYYLQQVHMYLKLVTSLLQQNLPTETVRLTTLARPVNYFDIFNSSLMVLLGQLVFEYHISPSHLEPVAQKLNLNLVYNIVCNCCPKIPSLFPRSALNFGNGCGKKWGKIVLNKSRQWHGPVRHPEVAVRSLLADVLHVIQEQIGNFTHMNINVLNQQHICALAENPVLKTVLADTCELNVIDVDLLVSGDETLVFYTNLANLMWLHSLFMLETSPPQSDPFRRLKDYTTVRTSCCGQHWTTKFGLLSSCALERQVVHMSVGYNIGKLGFLSLQGVYRQLLGDLALPSASSLQTCAVLRGVPRDDTFLLDSTSVDPRVLFALLNGQKQSPKLQVLFVENVDVQLDSSMTEFLNCNVKFDSNSQQLVIPELLHLYQDYVQLNQEPESHTAAGTFSNMKSPQHVSLEEDDEYISTFYSRERLAQLVDFLRENTSGQLQIEVTRFADALSESQIETAGIIVKVAKPTHEFGILLDYNRVEDVTAGTASTPNGNCDVSEDVWKCRVVQDPIIKFLERHCWLLSLLVQKVHQDEPLHVSPVHGTLSHKISGERTRCLEQLFRSKWVGALKPVFQNNLIIAALHSEPRMEELWCLLDCLVKKQDWHQCAEILWALPETKLLDEPKLQSFHDIVMYWQASKSPDEGSTSPWWYSQHIVDVSLQAKCLLRHLCHWPGYGCQDALKAVLGHHHQKLSTELTLQLQEMLHKISVCEKILPFAGSAGMKTWYDVSTTSENNPSLILELLMEAKEFQICLEWAKLHNIATRAQHLIHCKFLLLLLEHKSPDFLSATQLLESLPVQQSVAICNELIEQLKSVVCLKFVTTFLLNSCSSTLSSEQLDEYQNLSIGLQMLAILPPLEQIEQWDLIGKPHLIVEQFIMNTRLEVLEKMISEVHPLLTQLAAASPMSLTSIDSILRHYASKALDFRVVQHSAQCRVFPGDEKLLVSLSVGSTHSEEFVMPAAVPSKDEWVPNDEVTGCMCCQSVAFSMFNRRHHCRRCGRVICGPCSTLRTKVVGYGSVAVRVCDDCHQQMKKDSEQLLSPVPHENQPPFSLNLEDSVNSTLMWKLTSDEAHNTALRQEFSFEHAPSVPLCLAILKLHSEHVAYPRFLLDACDRMLQLLQPVSPGTANPEVDYSLVIRMVRSLVVAAKVKHARAGLNTGVAHCDELLSQVDLLNMLVKSGCSALIPAEPLNGHALRHLRDRLVEEELWLLAMEVSTKSGLERTGVWAAWGKACLRAGCWKEAREKFSHCLEKVSPGVDAARPARSPPLLNEIIQILEEGAYTVDRKVLQQANKAQSSRAVPVALLSSPALTVLHTLSSLNEIVHGNYPQTMPQLNAIVIGPKLDPIFYDECQYYLSSYGSHASIISFYLSHDDLLAALKHVLLQKVDPELFLETVYIPCLRQGLVSDLLQELSTIDPTLEVWKILCVSSVEAGHCVKVSVKCLVVFCARSSLLCLPVSAYCAVFTAVPVPCVPLSRETRLDERVVPTASLSA</sequence>
<dbReference type="InterPro" id="IPR000306">
    <property type="entry name" value="Znf_FYVE"/>
</dbReference>
<evidence type="ECO:0000259" key="6">
    <source>
        <dbReference type="PROSITE" id="PS50178"/>
    </source>
</evidence>
<dbReference type="SMART" id="SM00064">
    <property type="entry name" value="FYVE"/>
    <property type="match status" value="1"/>
</dbReference>
<feature type="region of interest" description="Disordered" evidence="5">
    <location>
        <begin position="915"/>
        <end position="976"/>
    </location>
</feature>
<dbReference type="Pfam" id="PF01363">
    <property type="entry name" value="FYVE"/>
    <property type="match status" value="1"/>
</dbReference>
<dbReference type="GO" id="GO:0000281">
    <property type="term" value="P:mitotic cytokinesis"/>
    <property type="evidence" value="ECO:0007669"/>
    <property type="project" value="InterPro"/>
</dbReference>
<feature type="compositionally biased region" description="Acidic residues" evidence="5">
    <location>
        <begin position="570"/>
        <end position="583"/>
    </location>
</feature>
<dbReference type="EMBL" id="BLKM01000798">
    <property type="protein sequence ID" value="GFG38564.1"/>
    <property type="molecule type" value="Genomic_DNA"/>
</dbReference>
<dbReference type="InterPro" id="IPR006869">
    <property type="entry name" value="DUF547"/>
</dbReference>
<feature type="compositionally biased region" description="Basic residues" evidence="5">
    <location>
        <begin position="967"/>
        <end position="976"/>
    </location>
</feature>
<feature type="domain" description="FYVE-type" evidence="6">
    <location>
        <begin position="2261"/>
        <end position="2321"/>
    </location>
</feature>
<dbReference type="FunCoup" id="A0A6L2Q254">
    <property type="interactions" value="21"/>
</dbReference>
<evidence type="ECO:0000256" key="5">
    <source>
        <dbReference type="SAM" id="MobiDB-lite"/>
    </source>
</evidence>
<organism evidence="7 8">
    <name type="scientific">Coptotermes formosanus</name>
    <name type="common">Formosan subterranean termite</name>
    <dbReference type="NCBI Taxonomy" id="36987"/>
    <lineage>
        <taxon>Eukaryota</taxon>
        <taxon>Metazoa</taxon>
        <taxon>Ecdysozoa</taxon>
        <taxon>Arthropoda</taxon>
        <taxon>Hexapoda</taxon>
        <taxon>Insecta</taxon>
        <taxon>Pterygota</taxon>
        <taxon>Neoptera</taxon>
        <taxon>Polyneoptera</taxon>
        <taxon>Dictyoptera</taxon>
        <taxon>Blattodea</taxon>
        <taxon>Blattoidea</taxon>
        <taxon>Termitoidae</taxon>
        <taxon>Rhinotermitidae</taxon>
        <taxon>Coptotermes</taxon>
    </lineage>
</organism>
<dbReference type="PANTHER" id="PTHR46591:SF1">
    <property type="entry name" value="ZINC FINGER FYVE DOMAIN-CONTAINING PROTEIN 26"/>
    <property type="match status" value="1"/>
</dbReference>
<evidence type="ECO:0000256" key="2">
    <source>
        <dbReference type="ARBA" id="ARBA00022771"/>
    </source>
</evidence>
<keyword evidence="1" id="KW-0479">Metal-binding</keyword>
<evidence type="ECO:0000313" key="8">
    <source>
        <dbReference type="Proteomes" id="UP000502823"/>
    </source>
</evidence>
<dbReference type="InterPro" id="IPR028730">
    <property type="entry name" value="ZFYVE26"/>
</dbReference>
<dbReference type="SUPFAM" id="SSF57903">
    <property type="entry name" value="FYVE/PHD zinc finger"/>
    <property type="match status" value="1"/>
</dbReference>
<proteinExistence type="predicted"/>
<dbReference type="OrthoDB" id="1936617at2759"/>
<dbReference type="Gene3D" id="3.30.40.10">
    <property type="entry name" value="Zinc/RING finger domain, C3HC4 (zinc finger)"/>
    <property type="match status" value="1"/>
</dbReference>
<evidence type="ECO:0000256" key="1">
    <source>
        <dbReference type="ARBA" id="ARBA00022723"/>
    </source>
</evidence>
<feature type="region of interest" description="Disordered" evidence="5">
    <location>
        <begin position="775"/>
        <end position="806"/>
    </location>
</feature>
<name>A0A6L2Q254_COPFO</name>
<keyword evidence="2 4" id="KW-0863">Zinc-finger</keyword>
<evidence type="ECO:0000313" key="7">
    <source>
        <dbReference type="EMBL" id="GFG38564.1"/>
    </source>
</evidence>
<dbReference type="InterPro" id="IPR013083">
    <property type="entry name" value="Znf_RING/FYVE/PHD"/>
</dbReference>
<accession>A0A6L2Q254</accession>
<evidence type="ECO:0000256" key="4">
    <source>
        <dbReference type="PROSITE-ProRule" id="PRU00091"/>
    </source>
</evidence>
<dbReference type="GO" id="GO:0030496">
    <property type="term" value="C:midbody"/>
    <property type="evidence" value="ECO:0007669"/>
    <property type="project" value="TreeGrafter"/>
</dbReference>
<dbReference type="GO" id="GO:0032266">
    <property type="term" value="F:phosphatidylinositol-3-phosphate binding"/>
    <property type="evidence" value="ECO:0007669"/>
    <property type="project" value="InterPro"/>
</dbReference>
<dbReference type="Pfam" id="PF04784">
    <property type="entry name" value="DUF547"/>
    <property type="match status" value="1"/>
</dbReference>
<dbReference type="InterPro" id="IPR017455">
    <property type="entry name" value="Znf_FYVE-rel"/>
</dbReference>
<dbReference type="PANTHER" id="PTHR46591">
    <property type="entry name" value="ZINC FINGER FYVE DOMAIN-CONTAINING PROTEIN 26"/>
    <property type="match status" value="1"/>
</dbReference>
<dbReference type="Proteomes" id="UP000502823">
    <property type="component" value="Unassembled WGS sequence"/>
</dbReference>
<dbReference type="GO" id="GO:0005813">
    <property type="term" value="C:centrosome"/>
    <property type="evidence" value="ECO:0007669"/>
    <property type="project" value="TreeGrafter"/>
</dbReference>